<dbReference type="EMBL" id="CP000527">
    <property type="protein sequence ID" value="ABM28833.1"/>
    <property type="molecule type" value="Genomic_DNA"/>
</dbReference>
<organism evidence="8 9">
    <name type="scientific">Nitratidesulfovibrio vulgaris (strain DP4)</name>
    <name type="common">Desulfovibrio vulgaris</name>
    <dbReference type="NCBI Taxonomy" id="391774"/>
    <lineage>
        <taxon>Bacteria</taxon>
        <taxon>Pseudomonadati</taxon>
        <taxon>Thermodesulfobacteriota</taxon>
        <taxon>Desulfovibrionia</taxon>
        <taxon>Desulfovibrionales</taxon>
        <taxon>Desulfovibrionaceae</taxon>
        <taxon>Nitratidesulfovibrio</taxon>
    </lineage>
</organism>
<gene>
    <name evidence="8" type="ordered locus">Dvul_1816</name>
</gene>
<dbReference type="GO" id="GO:0005548">
    <property type="term" value="F:phospholipid transporter activity"/>
    <property type="evidence" value="ECO:0007669"/>
    <property type="project" value="TreeGrafter"/>
</dbReference>
<keyword evidence="6 7" id="KW-0472">Membrane</keyword>
<name>A0A0H3A911_NITV4</name>
<dbReference type="PANTHER" id="PTHR30188:SF4">
    <property type="entry name" value="PROTEIN TRIGALACTOSYLDIACYLGLYCEROL 1, CHLOROPLASTIC"/>
    <property type="match status" value="1"/>
</dbReference>
<evidence type="ECO:0000313" key="9">
    <source>
        <dbReference type="Proteomes" id="UP000009173"/>
    </source>
</evidence>
<feature type="transmembrane region" description="Helical" evidence="7">
    <location>
        <begin position="20"/>
        <end position="40"/>
    </location>
</feature>
<protein>
    <recommendedName>
        <fullName evidence="10">ABC transporter permease</fullName>
    </recommendedName>
</protein>
<dbReference type="InterPro" id="IPR030802">
    <property type="entry name" value="Permease_MalE"/>
</dbReference>
<sequence>MTNPPERDNPVTALGRRFLLLLGELGAMFIFMLDGFRHIFASTKQLPKIVNQVYVIGYKSLFVILLIGIFTGMVLGLQGYYTLVKFGSEGLLGAAVALTLIRELGPVLTAIMVTGRAGSSMAAEIGVMRITDQIDALDVMDINPMGYLVSPRIAASLVAFPLLTALFDVIGIIGGYVTGVMLLGINEGVYFHRIATSVELADVTGGFMKSLLFALIVSTVSCYQGYFTHMRRDGMGPEGVSNSTTSAVVMSCVLVLVADYVLTSFLL</sequence>
<feature type="transmembrane region" description="Helical" evidence="7">
    <location>
        <begin position="61"/>
        <end position="81"/>
    </location>
</feature>
<proteinExistence type="inferred from homology"/>
<comment type="subcellular location">
    <subcellularLocation>
        <location evidence="1">Membrane</location>
        <topology evidence="1">Multi-pass membrane protein</topology>
    </subcellularLocation>
</comment>
<dbReference type="NCBIfam" id="TIGR00056">
    <property type="entry name" value="MlaE family lipid ABC transporter permease subunit"/>
    <property type="match status" value="1"/>
</dbReference>
<dbReference type="AlphaFoldDB" id="A0A0H3A911"/>
<evidence type="ECO:0000256" key="3">
    <source>
        <dbReference type="ARBA" id="ARBA00022448"/>
    </source>
</evidence>
<feature type="transmembrane region" description="Helical" evidence="7">
    <location>
        <begin position="206"/>
        <end position="227"/>
    </location>
</feature>
<reference evidence="9" key="1">
    <citation type="journal article" date="2009" name="Environ. Microbiol.">
        <title>Contribution of mobile genetic elements to Desulfovibrio vulgaris genome plasticity.</title>
        <authorList>
            <person name="Walker C.B."/>
            <person name="Stolyar S."/>
            <person name="Chivian D."/>
            <person name="Pinel N."/>
            <person name="Gabster J.A."/>
            <person name="Dehal P.S."/>
            <person name="He Z."/>
            <person name="Yang Z.K."/>
            <person name="Yen H.C."/>
            <person name="Zhou J."/>
            <person name="Wall J.D."/>
            <person name="Hazen T.C."/>
            <person name="Arkin A.P."/>
            <person name="Stahl D.A."/>
        </authorList>
    </citation>
    <scope>NUCLEOTIDE SEQUENCE [LARGE SCALE GENOMIC DNA]</scope>
    <source>
        <strain evidence="9">DP4</strain>
    </source>
</reference>
<dbReference type="HOGENOM" id="CLU_045686_1_1_7"/>
<keyword evidence="4 7" id="KW-0812">Transmembrane</keyword>
<evidence type="ECO:0000256" key="4">
    <source>
        <dbReference type="ARBA" id="ARBA00022692"/>
    </source>
</evidence>
<dbReference type="KEGG" id="dvl:Dvul_1816"/>
<evidence type="ECO:0000313" key="8">
    <source>
        <dbReference type="EMBL" id="ABM28833.1"/>
    </source>
</evidence>
<dbReference type="Proteomes" id="UP000009173">
    <property type="component" value="Chromosome"/>
</dbReference>
<feature type="transmembrane region" description="Helical" evidence="7">
    <location>
        <begin position="247"/>
        <end position="266"/>
    </location>
</feature>
<dbReference type="PANTHER" id="PTHR30188">
    <property type="entry name" value="ABC TRANSPORTER PERMEASE PROTEIN-RELATED"/>
    <property type="match status" value="1"/>
</dbReference>
<evidence type="ECO:0000256" key="1">
    <source>
        <dbReference type="ARBA" id="ARBA00004141"/>
    </source>
</evidence>
<evidence type="ECO:0000256" key="5">
    <source>
        <dbReference type="ARBA" id="ARBA00022989"/>
    </source>
</evidence>
<accession>A0A0H3A911</accession>
<evidence type="ECO:0000256" key="2">
    <source>
        <dbReference type="ARBA" id="ARBA00007556"/>
    </source>
</evidence>
<evidence type="ECO:0008006" key="10">
    <source>
        <dbReference type="Google" id="ProtNLM"/>
    </source>
</evidence>
<feature type="transmembrane region" description="Helical" evidence="7">
    <location>
        <begin position="153"/>
        <end position="185"/>
    </location>
</feature>
<evidence type="ECO:0000256" key="7">
    <source>
        <dbReference type="RuleBase" id="RU362044"/>
    </source>
</evidence>
<comment type="similarity">
    <text evidence="2 7">Belongs to the MlaE permease family.</text>
</comment>
<evidence type="ECO:0000256" key="6">
    <source>
        <dbReference type="ARBA" id="ARBA00023136"/>
    </source>
</evidence>
<dbReference type="InterPro" id="IPR003453">
    <property type="entry name" value="ABC_MlaE_roteobac"/>
</dbReference>
<keyword evidence="5 7" id="KW-1133">Transmembrane helix</keyword>
<keyword evidence="3" id="KW-0813">Transport</keyword>
<dbReference type="GO" id="GO:0043190">
    <property type="term" value="C:ATP-binding cassette (ABC) transporter complex"/>
    <property type="evidence" value="ECO:0007669"/>
    <property type="project" value="InterPro"/>
</dbReference>
<dbReference type="RefSeq" id="WP_011792485.1">
    <property type="nucleotide sequence ID" value="NC_008751.1"/>
</dbReference>
<dbReference type="Pfam" id="PF02405">
    <property type="entry name" value="MlaE"/>
    <property type="match status" value="1"/>
</dbReference>